<accession>A0A1I1AHW1</accession>
<protein>
    <submittedName>
        <fullName evidence="6">Uncharacterized protein YPO0396</fullName>
    </submittedName>
</protein>
<dbReference type="CDD" id="cd00267">
    <property type="entry name" value="ABC_ATPase"/>
    <property type="match status" value="1"/>
</dbReference>
<keyword evidence="1" id="KW-0227">DNA damage</keyword>
<name>A0A1I1AHW1_9CELL</name>
<evidence type="ECO:0000313" key="7">
    <source>
        <dbReference type="Proteomes" id="UP000199012"/>
    </source>
</evidence>
<dbReference type="GO" id="GO:0000731">
    <property type="term" value="P:DNA synthesis involved in DNA repair"/>
    <property type="evidence" value="ECO:0007669"/>
    <property type="project" value="TreeGrafter"/>
</dbReference>
<dbReference type="Pfam" id="PF13558">
    <property type="entry name" value="SbcC_Walker_B"/>
    <property type="match status" value="1"/>
</dbReference>
<dbReference type="InterPro" id="IPR027417">
    <property type="entry name" value="P-loop_NTPase"/>
</dbReference>
<evidence type="ECO:0000256" key="5">
    <source>
        <dbReference type="SAM" id="MobiDB-lite"/>
    </source>
</evidence>
<evidence type="ECO:0000256" key="3">
    <source>
        <dbReference type="ARBA" id="ARBA00023236"/>
    </source>
</evidence>
<keyword evidence="4" id="KW-0175">Coiled coil</keyword>
<dbReference type="EMBL" id="FOKA01000018">
    <property type="protein sequence ID" value="SFB36936.1"/>
    <property type="molecule type" value="Genomic_DNA"/>
</dbReference>
<dbReference type="PANTHER" id="PTHR32182">
    <property type="entry name" value="DNA REPLICATION AND REPAIR PROTEIN RECF"/>
    <property type="match status" value="1"/>
</dbReference>
<dbReference type="STRING" id="988821.SAMN05421867_11815"/>
<dbReference type="AlphaFoldDB" id="A0A1I1AHW1"/>
<feature type="coiled-coil region" evidence="4">
    <location>
        <begin position="704"/>
        <end position="769"/>
    </location>
</feature>
<evidence type="ECO:0000256" key="4">
    <source>
        <dbReference type="SAM" id="Coils"/>
    </source>
</evidence>
<keyword evidence="2" id="KW-0234">DNA repair</keyword>
<dbReference type="Pfam" id="PF13555">
    <property type="entry name" value="AAA_29"/>
    <property type="match status" value="1"/>
</dbReference>
<dbReference type="OrthoDB" id="174137at2"/>
<gene>
    <name evidence="6" type="ORF">SAMN05421867_11815</name>
</gene>
<dbReference type="PANTHER" id="PTHR32182:SF0">
    <property type="entry name" value="DNA REPLICATION AND REPAIR PROTEIN RECF"/>
    <property type="match status" value="1"/>
</dbReference>
<sequence>MTALPTGGRQDVLALDGEPDDDPGREVGPPGPEHPGQWRLDRVEVVNWGTFDGHHVVDVARSGFLLTGHSGSGKSSLLDAVAAVLTPRGRLRFNAAAADAGQQGQDRTVASYVRGAWSRQADELTGEVVSQHLRTGATWSGILLRYADGTARPPVHLVKLLHMRRSAATASEVSDQHLLTTTPLGLLDLAPYAANGLEARRLKQAYPDATVTDRHSVFAARFTRLLGMRGDNALELLHRTQAAKNLGSLDELFRGYMLDEPATFRLAETAVEQFAELSQAHAAVVEARDQVAHLAPLEALSAGYDEAEHALRHAETLRDVLPVVTDAWRRRLVEEESERTRSALEIADADRVRAEVERALADRAVLGAEAALDERGGRAVREAADAVATAEGSLRQVAASRLEVAAALEAVGVAMPGTAAEWAELRAQAARERAELATGATARRERLRDAYGADSTAAGEVHRLERELDVLRRVRSNLDAGLIDARRRVAAAAGIGERELPFAGELLQVRPEHAAWAGAIERALRPLAVVLLVPAVHRHAVVAAVDATHLGARLRLEVVAPDVAGPPRSVGERSLVRRVEVRPGAFAPWLGSTLSRTYDLECVEQVADLHLVDRGLTRAGQVKRGPRSFDKDDRRRVDDREGWVLGWDNADKVEHLLGLLRTAQGVAARAAEAARRAQGDDEAAVRREQTLSVVEQRPWDELDVSAAESRLEAARRAHARLLAASEDLRAAQHALAQAQDEARRARKVQDETQQRVSDLRGELRTLSRRHEGLADADDAHVAPEVRDELHRRYRERRRALTSENLSDVGMQVQRALENERAAALERRAQAEQQIVALQGSFRDRWRGLAGDLTGHVDDRPGYLDVLRRLRADRLPEFETRFFELLGRQSQRNVGVLRQTVLRALGEIRDRIDPVNRSLRRSAFDRGRYLQIRPQESRTPAVVDFLADLRTISEGSWAPEDRVAAEARFAVMARLMRRLQSSDAADRAWRAQCLDTRRHVTFVGLEVDEEGTVLNVHDSAAGLSGGQRQKLVVFCLAAALRYQLAGDDEAVPGYGTVVLDEAFDKADSRFTAMAMDVFLEFGFHMVLATPLKLLQTLEEYVGGIGLVTCTDFRASHVGLVGVRDGQLVDAG</sequence>
<organism evidence="6 7">
    <name type="scientific">Cellulomonas marina</name>
    <dbReference type="NCBI Taxonomy" id="988821"/>
    <lineage>
        <taxon>Bacteria</taxon>
        <taxon>Bacillati</taxon>
        <taxon>Actinomycetota</taxon>
        <taxon>Actinomycetes</taxon>
        <taxon>Micrococcales</taxon>
        <taxon>Cellulomonadaceae</taxon>
        <taxon>Cellulomonas</taxon>
    </lineage>
</organism>
<evidence type="ECO:0000313" key="6">
    <source>
        <dbReference type="EMBL" id="SFB36936.1"/>
    </source>
</evidence>
<dbReference type="RefSeq" id="WP_090034471.1">
    <property type="nucleotide sequence ID" value="NZ_BONM01000028.1"/>
</dbReference>
<evidence type="ECO:0000256" key="2">
    <source>
        <dbReference type="ARBA" id="ARBA00023204"/>
    </source>
</evidence>
<dbReference type="Proteomes" id="UP000199012">
    <property type="component" value="Unassembled WGS sequence"/>
</dbReference>
<proteinExistence type="predicted"/>
<dbReference type="Gene3D" id="3.40.50.300">
    <property type="entry name" value="P-loop containing nucleotide triphosphate hydrolases"/>
    <property type="match status" value="1"/>
</dbReference>
<dbReference type="GO" id="GO:0006302">
    <property type="term" value="P:double-strand break repair"/>
    <property type="evidence" value="ECO:0007669"/>
    <property type="project" value="TreeGrafter"/>
</dbReference>
<feature type="coiled-coil region" evidence="4">
    <location>
        <begin position="813"/>
        <end position="840"/>
    </location>
</feature>
<dbReference type="GO" id="GO:0009432">
    <property type="term" value="P:SOS response"/>
    <property type="evidence" value="ECO:0007669"/>
    <property type="project" value="UniProtKB-KW"/>
</dbReference>
<evidence type="ECO:0000256" key="1">
    <source>
        <dbReference type="ARBA" id="ARBA00022763"/>
    </source>
</evidence>
<feature type="region of interest" description="Disordered" evidence="5">
    <location>
        <begin position="1"/>
        <end position="37"/>
    </location>
</feature>
<reference evidence="7" key="1">
    <citation type="submission" date="2016-10" db="EMBL/GenBank/DDBJ databases">
        <authorList>
            <person name="Varghese N."/>
            <person name="Submissions S."/>
        </authorList>
    </citation>
    <scope>NUCLEOTIDE SEQUENCE [LARGE SCALE GENOMIC DNA]</scope>
    <source>
        <strain evidence="7">CGMCC 4.6945</strain>
    </source>
</reference>
<dbReference type="SUPFAM" id="SSF52540">
    <property type="entry name" value="P-loop containing nucleoside triphosphate hydrolases"/>
    <property type="match status" value="2"/>
</dbReference>
<keyword evidence="7" id="KW-1185">Reference proteome</keyword>
<keyword evidence="3" id="KW-0742">SOS response</keyword>